<comment type="caution">
    <text evidence="2">The sequence shown here is derived from an EMBL/GenBank/DDBJ whole genome shotgun (WGS) entry which is preliminary data.</text>
</comment>
<gene>
    <name evidence="2" type="ORF">EDC45_0476</name>
</gene>
<keyword evidence="1" id="KW-0732">Signal</keyword>
<sequence length="149" mass="16496">MKKTMGFIPLLAGALILSACSVRQPAPTQTKVTEAHSLQAKSVKKSVLYRCQNKQRVTATYHFEGEQVKSVDILLGNNRQIKGLPLDNKAPNPVTFASKQYRWHADSTFSLATFAQSSSVMLFELGEERDLILAKNCRIDSAATVKLNK</sequence>
<keyword evidence="3" id="KW-1185">Reference proteome</keyword>
<name>A0A4R6VCX1_9PAST</name>
<protein>
    <recommendedName>
        <fullName evidence="4">Membrane-bound lysozyme inhibitor of c-type lysozyme MliC</fullName>
    </recommendedName>
</protein>
<feature type="chain" id="PRO_5020839704" description="Membrane-bound lysozyme inhibitor of c-type lysozyme MliC" evidence="1">
    <location>
        <begin position="26"/>
        <end position="149"/>
    </location>
</feature>
<evidence type="ECO:0000256" key="1">
    <source>
        <dbReference type="SAM" id="SignalP"/>
    </source>
</evidence>
<dbReference type="EMBL" id="SNYQ01000001">
    <property type="protein sequence ID" value="TDQ59814.1"/>
    <property type="molecule type" value="Genomic_DNA"/>
</dbReference>
<reference evidence="2 3" key="1">
    <citation type="submission" date="2019-03" db="EMBL/GenBank/DDBJ databases">
        <title>Genomic Encyclopedia of Type Strains, Phase IV (KMG-IV): sequencing the most valuable type-strain genomes for metagenomic binning, comparative biology and taxonomic classification.</title>
        <authorList>
            <person name="Goeker M."/>
        </authorList>
    </citation>
    <scope>NUCLEOTIDE SEQUENCE [LARGE SCALE GENOMIC DNA]</scope>
    <source>
        <strain evidence="2 3">DSM 28403</strain>
    </source>
</reference>
<evidence type="ECO:0008006" key="4">
    <source>
        <dbReference type="Google" id="ProtNLM"/>
    </source>
</evidence>
<organism evidence="2 3">
    <name type="scientific">Mesocricetibacter intestinalis</name>
    <dbReference type="NCBI Taxonomy" id="1521930"/>
    <lineage>
        <taxon>Bacteria</taxon>
        <taxon>Pseudomonadati</taxon>
        <taxon>Pseudomonadota</taxon>
        <taxon>Gammaproteobacteria</taxon>
        <taxon>Pasteurellales</taxon>
        <taxon>Pasteurellaceae</taxon>
        <taxon>Mesocricetibacter</taxon>
    </lineage>
</organism>
<dbReference type="RefSeq" id="WP_133543068.1">
    <property type="nucleotide sequence ID" value="NZ_SNYQ01000001.1"/>
</dbReference>
<dbReference type="AlphaFoldDB" id="A0A4R6VCX1"/>
<dbReference type="OrthoDB" id="5677666at2"/>
<evidence type="ECO:0000313" key="2">
    <source>
        <dbReference type="EMBL" id="TDQ59814.1"/>
    </source>
</evidence>
<dbReference type="PROSITE" id="PS51257">
    <property type="entry name" value="PROKAR_LIPOPROTEIN"/>
    <property type="match status" value="1"/>
</dbReference>
<proteinExistence type="predicted"/>
<dbReference type="Proteomes" id="UP000295657">
    <property type="component" value="Unassembled WGS sequence"/>
</dbReference>
<accession>A0A4R6VCX1</accession>
<evidence type="ECO:0000313" key="3">
    <source>
        <dbReference type="Proteomes" id="UP000295657"/>
    </source>
</evidence>
<feature type="signal peptide" evidence="1">
    <location>
        <begin position="1"/>
        <end position="25"/>
    </location>
</feature>